<feature type="domain" description="CHY-type" evidence="5">
    <location>
        <begin position="18"/>
        <end position="99"/>
    </location>
</feature>
<dbReference type="PANTHER" id="PTHR28082">
    <property type="entry name" value="ZINC FINGER PROTEIN"/>
    <property type="match status" value="1"/>
</dbReference>
<evidence type="ECO:0000256" key="4">
    <source>
        <dbReference type="PROSITE-ProRule" id="PRU00601"/>
    </source>
</evidence>
<keyword evidence="2 4" id="KW-0863">Zinc-finger</keyword>
<dbReference type="OrthoDB" id="411372at2759"/>
<dbReference type="PROSITE" id="PS51266">
    <property type="entry name" value="ZF_CHY"/>
    <property type="match status" value="1"/>
</dbReference>
<dbReference type="PANTHER" id="PTHR28082:SF1">
    <property type="entry name" value="HELPER OF TIM PROTEIN 13"/>
    <property type="match status" value="1"/>
</dbReference>
<reference evidence="6" key="1">
    <citation type="submission" date="2023-01" db="EMBL/GenBank/DDBJ databases">
        <authorList>
            <person name="Van Ghelder C."/>
            <person name="Rancurel C."/>
        </authorList>
    </citation>
    <scope>NUCLEOTIDE SEQUENCE</scope>
    <source>
        <strain evidence="6">CNCM I-4278</strain>
    </source>
</reference>
<accession>A0A9W4XRH0</accession>
<evidence type="ECO:0000256" key="1">
    <source>
        <dbReference type="ARBA" id="ARBA00022723"/>
    </source>
</evidence>
<protein>
    <recommendedName>
        <fullName evidence="5">CHY-type domain-containing protein</fullName>
    </recommendedName>
</protein>
<dbReference type="PIRSF" id="PIRSF017292">
    <property type="entry name" value="UCP017292_Znf_CHY"/>
    <property type="match status" value="1"/>
</dbReference>
<dbReference type="Pfam" id="PF05495">
    <property type="entry name" value="zf-CHY"/>
    <property type="match status" value="1"/>
</dbReference>
<sequence>MSNPHQTSRHRPSVSGLSLTPSTQCQHYHSPLDIIAIQHFCCRKFYACAKCHETLETHHPEVWPRDQREAKAVLCGKCGRVLGVNEYMACGSQCPGCGEGFNPACKGHWSLYFEMGDDGDK</sequence>
<dbReference type="InterPro" id="IPR008913">
    <property type="entry name" value="Znf_CHY"/>
</dbReference>
<gene>
    <name evidence="6" type="ORF">PDIGIT_LOCUS14125</name>
</gene>
<keyword evidence="3" id="KW-0862">Zinc</keyword>
<dbReference type="GO" id="GO:0005758">
    <property type="term" value="C:mitochondrial intermembrane space"/>
    <property type="evidence" value="ECO:0007669"/>
    <property type="project" value="TreeGrafter"/>
</dbReference>
<dbReference type="GO" id="GO:0045041">
    <property type="term" value="P:protein import into mitochondrial intermembrane space"/>
    <property type="evidence" value="ECO:0007669"/>
    <property type="project" value="TreeGrafter"/>
</dbReference>
<evidence type="ECO:0000313" key="6">
    <source>
        <dbReference type="EMBL" id="CAI6340938.1"/>
    </source>
</evidence>
<name>A0A9W4XRH0_9PLEO</name>
<dbReference type="InterPro" id="IPR016694">
    <property type="entry name" value="UCP017292"/>
</dbReference>
<dbReference type="SUPFAM" id="SSF161219">
    <property type="entry name" value="CHY zinc finger-like"/>
    <property type="match status" value="1"/>
</dbReference>
<comment type="caution">
    <text evidence="6">The sequence shown here is derived from an EMBL/GenBank/DDBJ whole genome shotgun (WGS) entry which is preliminary data.</text>
</comment>
<evidence type="ECO:0000256" key="2">
    <source>
        <dbReference type="ARBA" id="ARBA00022771"/>
    </source>
</evidence>
<organism evidence="6 7">
    <name type="scientific">Periconia digitata</name>
    <dbReference type="NCBI Taxonomy" id="1303443"/>
    <lineage>
        <taxon>Eukaryota</taxon>
        <taxon>Fungi</taxon>
        <taxon>Dikarya</taxon>
        <taxon>Ascomycota</taxon>
        <taxon>Pezizomycotina</taxon>
        <taxon>Dothideomycetes</taxon>
        <taxon>Pleosporomycetidae</taxon>
        <taxon>Pleosporales</taxon>
        <taxon>Massarineae</taxon>
        <taxon>Periconiaceae</taxon>
        <taxon>Periconia</taxon>
    </lineage>
</organism>
<proteinExistence type="predicted"/>
<evidence type="ECO:0000259" key="5">
    <source>
        <dbReference type="PROSITE" id="PS51266"/>
    </source>
</evidence>
<dbReference type="AlphaFoldDB" id="A0A9W4XRH0"/>
<dbReference type="Proteomes" id="UP001152607">
    <property type="component" value="Unassembled WGS sequence"/>
</dbReference>
<evidence type="ECO:0000256" key="3">
    <source>
        <dbReference type="ARBA" id="ARBA00022833"/>
    </source>
</evidence>
<dbReference type="InterPro" id="IPR052604">
    <property type="entry name" value="Mito_Tim_assembly_helper"/>
</dbReference>
<dbReference type="EMBL" id="CAOQHR010000011">
    <property type="protein sequence ID" value="CAI6340938.1"/>
    <property type="molecule type" value="Genomic_DNA"/>
</dbReference>
<evidence type="ECO:0000313" key="7">
    <source>
        <dbReference type="Proteomes" id="UP001152607"/>
    </source>
</evidence>
<keyword evidence="7" id="KW-1185">Reference proteome</keyword>
<dbReference type="InterPro" id="IPR037274">
    <property type="entry name" value="Znf_CHY_sf"/>
</dbReference>
<keyword evidence="1" id="KW-0479">Metal-binding</keyword>
<dbReference type="GO" id="GO:0008270">
    <property type="term" value="F:zinc ion binding"/>
    <property type="evidence" value="ECO:0007669"/>
    <property type="project" value="UniProtKB-KW"/>
</dbReference>